<dbReference type="STRING" id="7395.A0A1A9UGS0"/>
<keyword evidence="3" id="KW-1185">Reference proteome</keyword>
<dbReference type="EnsemblMetazoa" id="GAUT004328-RA">
    <property type="protein sequence ID" value="GAUT004328-PA"/>
    <property type="gene ID" value="GAUT004328"/>
</dbReference>
<accession>A0A1A9UGS0</accession>
<feature type="region of interest" description="Disordered" evidence="1">
    <location>
        <begin position="1"/>
        <end position="20"/>
    </location>
</feature>
<reference evidence="2" key="1">
    <citation type="submission" date="2020-05" db="UniProtKB">
        <authorList>
            <consortium name="EnsemblMetazoa"/>
        </authorList>
    </citation>
    <scope>IDENTIFICATION</scope>
    <source>
        <strain evidence="2">TTRI</strain>
    </source>
</reference>
<evidence type="ECO:0000256" key="1">
    <source>
        <dbReference type="SAM" id="MobiDB-lite"/>
    </source>
</evidence>
<organism evidence="2 3">
    <name type="scientific">Glossina austeni</name>
    <name type="common">Savannah tsetse fly</name>
    <dbReference type="NCBI Taxonomy" id="7395"/>
    <lineage>
        <taxon>Eukaryota</taxon>
        <taxon>Metazoa</taxon>
        <taxon>Ecdysozoa</taxon>
        <taxon>Arthropoda</taxon>
        <taxon>Hexapoda</taxon>
        <taxon>Insecta</taxon>
        <taxon>Pterygota</taxon>
        <taxon>Neoptera</taxon>
        <taxon>Endopterygota</taxon>
        <taxon>Diptera</taxon>
        <taxon>Brachycera</taxon>
        <taxon>Muscomorpha</taxon>
        <taxon>Hippoboscoidea</taxon>
        <taxon>Glossinidae</taxon>
        <taxon>Glossina</taxon>
    </lineage>
</organism>
<sequence>MGYIENNYSNSNNGGSVNSQDSLWQVKMSGAAGNQPNMMPVSHNNYVEQQPTYGYDPLTHGGYGGVDDYAPYPQLTATPSQHGDEYHNLRNSQNPSRQDYCSDPYASVQKPKKRVDQHLVYAHFICIDYCSKVSTVNKI</sequence>
<evidence type="ECO:0000313" key="3">
    <source>
        <dbReference type="Proteomes" id="UP000078200"/>
    </source>
</evidence>
<dbReference type="VEuPathDB" id="VectorBase:GAUT004328"/>
<feature type="region of interest" description="Disordered" evidence="1">
    <location>
        <begin position="77"/>
        <end position="108"/>
    </location>
</feature>
<feature type="compositionally biased region" description="Low complexity" evidence="1">
    <location>
        <begin position="1"/>
        <end position="19"/>
    </location>
</feature>
<dbReference type="Proteomes" id="UP000078200">
    <property type="component" value="Unassembled WGS sequence"/>
</dbReference>
<feature type="compositionally biased region" description="Polar residues" evidence="1">
    <location>
        <begin position="89"/>
        <end position="99"/>
    </location>
</feature>
<dbReference type="AlphaFoldDB" id="A0A1A9UGS0"/>
<protein>
    <submittedName>
        <fullName evidence="2">Uncharacterized protein</fullName>
    </submittedName>
</protein>
<evidence type="ECO:0000313" key="2">
    <source>
        <dbReference type="EnsemblMetazoa" id="GAUT004328-PA"/>
    </source>
</evidence>
<name>A0A1A9UGS0_GLOAU</name>
<proteinExistence type="predicted"/>